<gene>
    <name evidence="1" type="primary">Cnig_chr_V.g18450</name>
    <name evidence="1" type="ORF">B9Z55_018450</name>
</gene>
<accession>A0A2G5TE71</accession>
<sequence length="77" mass="9029">MVSLERGSLLIVAHYLTSLSRREKKCVGGAQYRKKIFPKSCHKISSHRSLFDQSISQVRRCEYEIEEKNVQVINYQK</sequence>
<reference evidence="2" key="1">
    <citation type="submission" date="2017-10" db="EMBL/GenBank/DDBJ databases">
        <title>Rapid genome shrinkage in a self-fertile nematode reveals novel sperm competition proteins.</title>
        <authorList>
            <person name="Yin D."/>
            <person name="Schwarz E.M."/>
            <person name="Thomas C.G."/>
            <person name="Felde R.L."/>
            <person name="Korf I.F."/>
            <person name="Cutter A.D."/>
            <person name="Schartner C.M."/>
            <person name="Ralston E.J."/>
            <person name="Meyer B.J."/>
            <person name="Haag E.S."/>
        </authorList>
    </citation>
    <scope>NUCLEOTIDE SEQUENCE [LARGE SCALE GENOMIC DNA]</scope>
    <source>
        <strain evidence="2">JU1422</strain>
    </source>
</reference>
<name>A0A2G5TE71_9PELO</name>
<dbReference type="EMBL" id="PDUG01000005">
    <property type="protein sequence ID" value="PIC25568.1"/>
    <property type="molecule type" value="Genomic_DNA"/>
</dbReference>
<dbReference type="AlphaFoldDB" id="A0A2G5TE71"/>
<protein>
    <submittedName>
        <fullName evidence="1">Uncharacterized protein</fullName>
    </submittedName>
</protein>
<keyword evidence="2" id="KW-1185">Reference proteome</keyword>
<comment type="caution">
    <text evidence="1">The sequence shown here is derived from an EMBL/GenBank/DDBJ whole genome shotgun (WGS) entry which is preliminary data.</text>
</comment>
<evidence type="ECO:0000313" key="1">
    <source>
        <dbReference type="EMBL" id="PIC25568.1"/>
    </source>
</evidence>
<dbReference type="Proteomes" id="UP000230233">
    <property type="component" value="Chromosome V"/>
</dbReference>
<evidence type="ECO:0000313" key="2">
    <source>
        <dbReference type="Proteomes" id="UP000230233"/>
    </source>
</evidence>
<organism evidence="1 2">
    <name type="scientific">Caenorhabditis nigoni</name>
    <dbReference type="NCBI Taxonomy" id="1611254"/>
    <lineage>
        <taxon>Eukaryota</taxon>
        <taxon>Metazoa</taxon>
        <taxon>Ecdysozoa</taxon>
        <taxon>Nematoda</taxon>
        <taxon>Chromadorea</taxon>
        <taxon>Rhabditida</taxon>
        <taxon>Rhabditina</taxon>
        <taxon>Rhabditomorpha</taxon>
        <taxon>Rhabditoidea</taxon>
        <taxon>Rhabditidae</taxon>
        <taxon>Peloderinae</taxon>
        <taxon>Caenorhabditis</taxon>
    </lineage>
</organism>
<proteinExistence type="predicted"/>